<feature type="compositionally biased region" description="Polar residues" evidence="1">
    <location>
        <begin position="41"/>
        <end position="50"/>
    </location>
</feature>
<evidence type="ECO:0000313" key="3">
    <source>
        <dbReference type="Proteomes" id="UP000092555"/>
    </source>
</evidence>
<feature type="region of interest" description="Disordered" evidence="1">
    <location>
        <begin position="121"/>
        <end position="175"/>
    </location>
</feature>
<name>A0A1A0HC10_9ASCO</name>
<proteinExistence type="predicted"/>
<dbReference type="EMBL" id="LXTC01000003">
    <property type="protein sequence ID" value="OBA21428.1"/>
    <property type="molecule type" value="Genomic_DNA"/>
</dbReference>
<organism evidence="2 3">
    <name type="scientific">Metschnikowia bicuspidata var. bicuspidata NRRL YB-4993</name>
    <dbReference type="NCBI Taxonomy" id="869754"/>
    <lineage>
        <taxon>Eukaryota</taxon>
        <taxon>Fungi</taxon>
        <taxon>Dikarya</taxon>
        <taxon>Ascomycota</taxon>
        <taxon>Saccharomycotina</taxon>
        <taxon>Pichiomycetes</taxon>
        <taxon>Metschnikowiaceae</taxon>
        <taxon>Metschnikowia</taxon>
    </lineage>
</organism>
<keyword evidence="3" id="KW-1185">Reference proteome</keyword>
<dbReference type="STRING" id="869754.A0A1A0HC10"/>
<reference evidence="2 3" key="1">
    <citation type="submission" date="2016-05" db="EMBL/GenBank/DDBJ databases">
        <title>Comparative genomics of biotechnologically important yeasts.</title>
        <authorList>
            <consortium name="DOE Joint Genome Institute"/>
            <person name="Riley R."/>
            <person name="Haridas S."/>
            <person name="Wolfe K.H."/>
            <person name="Lopes M.R."/>
            <person name="Hittinger C.T."/>
            <person name="Goker M."/>
            <person name="Salamov A."/>
            <person name="Wisecaver J."/>
            <person name="Long T.M."/>
            <person name="Aerts A.L."/>
            <person name="Barry K."/>
            <person name="Choi C."/>
            <person name="Clum A."/>
            <person name="Coughlan A.Y."/>
            <person name="Deshpande S."/>
            <person name="Douglass A.P."/>
            <person name="Hanson S.J."/>
            <person name="Klenk H.-P."/>
            <person name="LaButti K."/>
            <person name="Lapidus A."/>
            <person name="Lindquist E."/>
            <person name="Lipzen A."/>
            <person name="Meier-kolthoff J.P."/>
            <person name="Ohm R.A."/>
            <person name="Otillar R.P."/>
            <person name="Pangilinan J."/>
            <person name="Peng Y."/>
            <person name="Rokas A."/>
            <person name="Rosa C.A."/>
            <person name="Scheuner C."/>
            <person name="Sibirny A.A."/>
            <person name="Slot J.C."/>
            <person name="Stielow J.B."/>
            <person name="Sun H."/>
            <person name="Kurtzman C.P."/>
            <person name="Blackwell M."/>
            <person name="Grigoriev I.V."/>
            <person name="Jeffries T.W."/>
        </authorList>
    </citation>
    <scope>NUCLEOTIDE SEQUENCE [LARGE SCALE GENOMIC DNA]</scope>
    <source>
        <strain evidence="2 3">NRRL YB-4993</strain>
    </source>
</reference>
<dbReference type="GeneID" id="30030409"/>
<dbReference type="AlphaFoldDB" id="A0A1A0HC10"/>
<sequence length="608" mass="66994">MFNSTPDGAVNDLANGTLGNSAIPSSRHTFPYGSKRYSFNGSNTSLTNTPAAPVGQPSFSFHQRAGSNSSSSRTRPRSFFGGEPTSNPIWEDDTGSSFGGMDASADTEKLKHRYSANFSSRRASYTPTASLLPPAEPRTPRLRSGSPSRSSSPVRQQKLSPSRQRTSSPAKKQPFSFGSQELTMLGISGSPSLVAKPAHRKGHRYKHSSVSMNLFQEPIPIAEANNQPNLIPDLYPIPNFKESSESASDSQKFKLAMSLVHSLTSVVVFLTGFYTQQQAFSTLAHLIFYDSLGSLMTSCVDVMSNFEVWSKSSIAYPFGLGRLEVLTSFALSTSLVMVGCDLVSHFIEELVLGIVDPSMGDSTEHSAHHIHGTKENGAVDWLLYELVLMLVFAVTWVTSTYILEQTPLLELVETMGLKNRSIKDTGLLASQTRHSQQKAFTQRVRNMLKILIKNPIRLLTLLYSAFFSVVPVIPENLKEQFGFDLNESSTLVVASLLCYAGWNLVKTLGGILLISFPYSDYDFTVTKASILDRVQNLACFKAAYRIDKLHFTKANPRLYLAGVVVHMKGASSDDESRMTFEINRIIVQTMKNFESDCEVETTISADRL</sequence>
<feature type="compositionally biased region" description="Polar residues" evidence="1">
    <location>
        <begin position="154"/>
        <end position="175"/>
    </location>
</feature>
<evidence type="ECO:0000313" key="2">
    <source>
        <dbReference type="EMBL" id="OBA21428.1"/>
    </source>
</evidence>
<dbReference type="Proteomes" id="UP000092555">
    <property type="component" value="Unassembled WGS sequence"/>
</dbReference>
<feature type="region of interest" description="Disordered" evidence="1">
    <location>
        <begin position="41"/>
        <end position="103"/>
    </location>
</feature>
<dbReference type="RefSeq" id="XP_018711938.1">
    <property type="nucleotide sequence ID" value="XM_018857433.1"/>
</dbReference>
<evidence type="ECO:0008006" key="4">
    <source>
        <dbReference type="Google" id="ProtNLM"/>
    </source>
</evidence>
<accession>A0A1A0HC10</accession>
<feature type="compositionally biased region" description="Low complexity" evidence="1">
    <location>
        <begin position="142"/>
        <end position="153"/>
    </location>
</feature>
<dbReference type="OrthoDB" id="5382797at2759"/>
<feature type="compositionally biased region" description="Low complexity" evidence="1">
    <location>
        <begin position="64"/>
        <end position="73"/>
    </location>
</feature>
<evidence type="ECO:0000256" key="1">
    <source>
        <dbReference type="SAM" id="MobiDB-lite"/>
    </source>
</evidence>
<comment type="caution">
    <text evidence="2">The sequence shown here is derived from an EMBL/GenBank/DDBJ whole genome shotgun (WGS) entry which is preliminary data.</text>
</comment>
<protein>
    <recommendedName>
        <fullName evidence="4">Cation efflux protein</fullName>
    </recommendedName>
</protein>
<gene>
    <name evidence="2" type="ORF">METBIDRAFT_41604</name>
</gene>